<evidence type="ECO:0000256" key="5">
    <source>
        <dbReference type="ARBA" id="ARBA00022679"/>
    </source>
</evidence>
<keyword evidence="7 14" id="KW-0418">Kinase</keyword>
<evidence type="ECO:0000256" key="1">
    <source>
        <dbReference type="ARBA" id="ARBA00000085"/>
    </source>
</evidence>
<accession>A0AAU9AIZ7</accession>
<evidence type="ECO:0000256" key="9">
    <source>
        <dbReference type="ARBA" id="ARBA00023012"/>
    </source>
</evidence>
<dbReference type="InterPro" id="IPR005467">
    <property type="entry name" value="His_kinase_dom"/>
</dbReference>
<evidence type="ECO:0000256" key="7">
    <source>
        <dbReference type="ARBA" id="ARBA00022777"/>
    </source>
</evidence>
<dbReference type="KEGG" id="lem:LEN_0896"/>
<feature type="domain" description="Histidine kinase" evidence="12">
    <location>
        <begin position="249"/>
        <end position="452"/>
    </location>
</feature>
<dbReference type="AlphaFoldDB" id="A0AAU9AIZ7"/>
<dbReference type="InterPro" id="IPR036097">
    <property type="entry name" value="HisK_dim/P_sf"/>
</dbReference>
<dbReference type="Gene3D" id="1.10.287.130">
    <property type="match status" value="1"/>
</dbReference>
<dbReference type="GeneID" id="83062789"/>
<keyword evidence="9" id="KW-0902">Two-component regulatory system</keyword>
<dbReference type="SUPFAM" id="SSF47384">
    <property type="entry name" value="Homodimeric domain of signal transducing histidine kinase"/>
    <property type="match status" value="1"/>
</dbReference>
<comment type="catalytic activity">
    <reaction evidence="1">
        <text>ATP + protein L-histidine = ADP + protein N-phospho-L-histidine.</text>
        <dbReference type="EC" id="2.7.13.3"/>
    </reaction>
</comment>
<dbReference type="Pfam" id="PF02518">
    <property type="entry name" value="HATPase_c"/>
    <property type="match status" value="1"/>
</dbReference>
<evidence type="ECO:0000256" key="10">
    <source>
        <dbReference type="ARBA" id="ARBA00023136"/>
    </source>
</evidence>
<dbReference type="CDD" id="cd00075">
    <property type="entry name" value="HATPase"/>
    <property type="match status" value="1"/>
</dbReference>
<feature type="domain" description="HAMP" evidence="13">
    <location>
        <begin position="188"/>
        <end position="241"/>
    </location>
</feature>
<dbReference type="InterPro" id="IPR036890">
    <property type="entry name" value="HATPase_C_sf"/>
</dbReference>
<dbReference type="PANTHER" id="PTHR45436">
    <property type="entry name" value="SENSOR HISTIDINE KINASE YKOH"/>
    <property type="match status" value="1"/>
</dbReference>
<reference evidence="14 15" key="1">
    <citation type="journal article" date="2017" name="DNA Res.">
        <title>Complete genome sequence and expression profile of the commercial lytic enzyme producer Lysobacter enzymogenes M497-1.</title>
        <authorList>
            <person name="Takami H."/>
            <person name="Toyoda A."/>
            <person name="Uchiyama I."/>
            <person name="Itoh T."/>
            <person name="Takaki Y."/>
            <person name="Arai W."/>
            <person name="Nishi S."/>
            <person name="Kawai M."/>
            <person name="Shinya K."/>
            <person name="Ikeda H."/>
        </authorList>
    </citation>
    <scope>NUCLEOTIDE SEQUENCE [LARGE SCALE GENOMIC DNA]</scope>
    <source>
        <strain evidence="14 15">M497-1</strain>
    </source>
</reference>
<sequence length="459" mass="49926">MNPASSLRGRLLWRMLGLQCLLLTAFGVLVALSLLAANVAVDEDNAVEVLQAALQRDPAGRLSLRDTADLRELREEIPRLWYVIRDEGGRELRHGPVPDEFAGIGGALDQVSQARLGYLFGDDRIAGARLKRVDAGFGPVRILTTEKGRVMSASRLLWMTLSLFATLILPLLAVMALVTAIATPKVVRWSLRSLEPVIAQARALDVERRGARLPESGVPDEVRPLVSAVNGALARYDEGFERRRRFLADAAHELRTPIAILSARLEAMPASAERERLLQDVARMSVLAEHLLDLQRLDRNEPQLEPLELGELGQRVAAELAPLAIAAGYELAFDAQALPVPVNGDALALERVLVNLVQNAIEYGGNRGTVTIRVAIEGSDGVVEVCDEGPGIPPAHRERVFERFFRLQPHERGAGVGLNLVRDIVRLHRGAVEATDAPGGGACFRVSLPLAAGMPRGER</sequence>
<evidence type="ECO:0000256" key="8">
    <source>
        <dbReference type="ARBA" id="ARBA00022989"/>
    </source>
</evidence>
<keyword evidence="10 11" id="KW-0472">Membrane</keyword>
<dbReference type="PROSITE" id="PS50885">
    <property type="entry name" value="HAMP"/>
    <property type="match status" value="1"/>
</dbReference>
<evidence type="ECO:0000256" key="6">
    <source>
        <dbReference type="ARBA" id="ARBA00022692"/>
    </source>
</evidence>
<keyword evidence="8 11" id="KW-1133">Transmembrane helix</keyword>
<evidence type="ECO:0000259" key="13">
    <source>
        <dbReference type="PROSITE" id="PS50885"/>
    </source>
</evidence>
<dbReference type="Pfam" id="PF00512">
    <property type="entry name" value="HisKA"/>
    <property type="match status" value="1"/>
</dbReference>
<dbReference type="InterPro" id="IPR003660">
    <property type="entry name" value="HAMP_dom"/>
</dbReference>
<dbReference type="InterPro" id="IPR050428">
    <property type="entry name" value="TCS_sensor_his_kinase"/>
</dbReference>
<evidence type="ECO:0000313" key="15">
    <source>
        <dbReference type="Proteomes" id="UP000218824"/>
    </source>
</evidence>
<dbReference type="InterPro" id="IPR004358">
    <property type="entry name" value="Sig_transdc_His_kin-like_C"/>
</dbReference>
<dbReference type="Gene3D" id="3.30.565.10">
    <property type="entry name" value="Histidine kinase-like ATPase, C-terminal domain"/>
    <property type="match status" value="1"/>
</dbReference>
<dbReference type="SMART" id="SM00388">
    <property type="entry name" value="HisKA"/>
    <property type="match status" value="1"/>
</dbReference>
<evidence type="ECO:0000256" key="11">
    <source>
        <dbReference type="SAM" id="Phobius"/>
    </source>
</evidence>
<evidence type="ECO:0000256" key="2">
    <source>
        <dbReference type="ARBA" id="ARBA00004141"/>
    </source>
</evidence>
<evidence type="ECO:0000313" key="14">
    <source>
        <dbReference type="EMBL" id="BAV96383.1"/>
    </source>
</evidence>
<dbReference type="InterPro" id="IPR003661">
    <property type="entry name" value="HisK_dim/P_dom"/>
</dbReference>
<dbReference type="CDD" id="cd00082">
    <property type="entry name" value="HisKA"/>
    <property type="match status" value="1"/>
</dbReference>
<dbReference type="Proteomes" id="UP000218824">
    <property type="component" value="Chromosome"/>
</dbReference>
<dbReference type="GO" id="GO:0000155">
    <property type="term" value="F:phosphorelay sensor kinase activity"/>
    <property type="evidence" value="ECO:0007669"/>
    <property type="project" value="InterPro"/>
</dbReference>
<dbReference type="EMBL" id="AP014940">
    <property type="protein sequence ID" value="BAV96383.1"/>
    <property type="molecule type" value="Genomic_DNA"/>
</dbReference>
<dbReference type="InterPro" id="IPR003594">
    <property type="entry name" value="HATPase_dom"/>
</dbReference>
<name>A0AAU9AIZ7_LYSEN</name>
<organism evidence="14 15">
    <name type="scientific">Lysobacter enzymogenes</name>
    <dbReference type="NCBI Taxonomy" id="69"/>
    <lineage>
        <taxon>Bacteria</taxon>
        <taxon>Pseudomonadati</taxon>
        <taxon>Pseudomonadota</taxon>
        <taxon>Gammaproteobacteria</taxon>
        <taxon>Lysobacterales</taxon>
        <taxon>Lysobacteraceae</taxon>
        <taxon>Lysobacter</taxon>
    </lineage>
</organism>
<proteinExistence type="predicted"/>
<dbReference type="RefSeq" id="WP_096376809.1">
    <property type="nucleotide sequence ID" value="NZ_AP014940.1"/>
</dbReference>
<dbReference type="GO" id="GO:0005886">
    <property type="term" value="C:plasma membrane"/>
    <property type="evidence" value="ECO:0007669"/>
    <property type="project" value="TreeGrafter"/>
</dbReference>
<gene>
    <name evidence="14" type="primary">cutS</name>
    <name evidence="14" type="ORF">LEN_0896</name>
</gene>
<feature type="transmembrane region" description="Helical" evidence="11">
    <location>
        <begin position="156"/>
        <end position="182"/>
    </location>
</feature>
<protein>
    <recommendedName>
        <fullName evidence="3">histidine kinase</fullName>
        <ecNumber evidence="3">2.7.13.3</ecNumber>
    </recommendedName>
</protein>
<evidence type="ECO:0000259" key="12">
    <source>
        <dbReference type="PROSITE" id="PS50109"/>
    </source>
</evidence>
<dbReference type="PRINTS" id="PR00344">
    <property type="entry name" value="BCTRLSENSOR"/>
</dbReference>
<keyword evidence="4" id="KW-0597">Phosphoprotein</keyword>
<evidence type="ECO:0000256" key="4">
    <source>
        <dbReference type="ARBA" id="ARBA00022553"/>
    </source>
</evidence>
<evidence type="ECO:0000256" key="3">
    <source>
        <dbReference type="ARBA" id="ARBA00012438"/>
    </source>
</evidence>
<keyword evidence="5" id="KW-0808">Transferase</keyword>
<keyword evidence="6 11" id="KW-0812">Transmembrane</keyword>
<dbReference type="PROSITE" id="PS50109">
    <property type="entry name" value="HIS_KIN"/>
    <property type="match status" value="1"/>
</dbReference>
<dbReference type="SUPFAM" id="SSF55874">
    <property type="entry name" value="ATPase domain of HSP90 chaperone/DNA topoisomerase II/histidine kinase"/>
    <property type="match status" value="1"/>
</dbReference>
<dbReference type="EC" id="2.7.13.3" evidence="3"/>
<comment type="subcellular location">
    <subcellularLocation>
        <location evidence="2">Membrane</location>
        <topology evidence="2">Multi-pass membrane protein</topology>
    </subcellularLocation>
</comment>
<dbReference type="PANTHER" id="PTHR45436:SF15">
    <property type="entry name" value="SENSOR HISTIDINE KINASE CUSS"/>
    <property type="match status" value="1"/>
</dbReference>
<dbReference type="SMART" id="SM00387">
    <property type="entry name" value="HATPase_c"/>
    <property type="match status" value="1"/>
</dbReference>